<comment type="caution">
    <text evidence="2">The sequence shown here is derived from an EMBL/GenBank/DDBJ whole genome shotgun (WGS) entry which is preliminary data.</text>
</comment>
<dbReference type="Proteomes" id="UP000602442">
    <property type="component" value="Unassembled WGS sequence"/>
</dbReference>
<dbReference type="PIRSF" id="PIRSF016521">
    <property type="entry name" value="Acyl-CoA_hydro"/>
    <property type="match status" value="1"/>
</dbReference>
<gene>
    <name evidence="2" type="ORF">I5L03_06665</name>
</gene>
<dbReference type="PANTHER" id="PTHR10824:SF4">
    <property type="entry name" value="ACYL-COENZYME A THIOESTERASE 1-LIKE"/>
    <property type="match status" value="1"/>
</dbReference>
<dbReference type="SUPFAM" id="SSF53474">
    <property type="entry name" value="alpha/beta-Hydrolases"/>
    <property type="match status" value="1"/>
</dbReference>
<reference evidence="2 3" key="1">
    <citation type="submission" date="2020-11" db="EMBL/GenBank/DDBJ databases">
        <title>Erythrobacter sediminis sp. nov., a marine bacterium from a tidal flat of Garorim Bay.</title>
        <authorList>
            <person name="Kim D."/>
            <person name="Yoo Y."/>
            <person name="Kim J.-J."/>
        </authorList>
    </citation>
    <scope>NUCLEOTIDE SEQUENCE [LARGE SCALE GENOMIC DNA]</scope>
    <source>
        <strain evidence="2 3">JGD-13</strain>
    </source>
</reference>
<dbReference type="InterPro" id="IPR029058">
    <property type="entry name" value="AB_hydrolase_fold"/>
</dbReference>
<accession>A0ABS0N2S4</accession>
<dbReference type="InterPro" id="IPR014940">
    <property type="entry name" value="BAAT_C"/>
</dbReference>
<dbReference type="EMBL" id="JAEANY010000002">
    <property type="protein sequence ID" value="MBH5322266.1"/>
    <property type="molecule type" value="Genomic_DNA"/>
</dbReference>
<sequence>MQFRHIFAFAAACVVPVQSVNAQEDAASVSAEYITAGESLPGAFLALPEGDGPYPVIIVLGGSEGGDSSARTFAQRFAPEGYAVFGLPYYSPAREGDRHIPGLPNAFADIPVDTLEIALDWLQSRPEIRADAIGIYGVSKGAEMALLGGTLIDGFAAIAAIVPSDVVWEGWGAGRTASSFSWRGEPLPFVPYLGMGEEFANPTGPEGRPRIRLPHDRGRNANPDRAVIARIPVENIDEPVLVAGGDADLVWNSGEMAQAIAERRVAAGLETVSLVFTDAGHYLSGDGSRETGNPANQFAQQEIWPATLAFFAEHLRGETPSE</sequence>
<protein>
    <submittedName>
        <fullName evidence="2">Dienelactone hydrolase family protein</fullName>
    </submittedName>
</protein>
<dbReference type="GO" id="GO:0016787">
    <property type="term" value="F:hydrolase activity"/>
    <property type="evidence" value="ECO:0007669"/>
    <property type="project" value="UniProtKB-KW"/>
</dbReference>
<dbReference type="PANTHER" id="PTHR10824">
    <property type="entry name" value="ACYL-COENZYME A THIOESTERASE-RELATED"/>
    <property type="match status" value="1"/>
</dbReference>
<feature type="domain" description="BAAT/Acyl-CoA thioester hydrolase C-terminal" evidence="1">
    <location>
        <begin position="115"/>
        <end position="283"/>
    </location>
</feature>
<keyword evidence="3" id="KW-1185">Reference proteome</keyword>
<dbReference type="Gene3D" id="3.40.50.1820">
    <property type="entry name" value="alpha/beta hydrolase"/>
    <property type="match status" value="1"/>
</dbReference>
<evidence type="ECO:0000259" key="1">
    <source>
        <dbReference type="Pfam" id="PF08840"/>
    </source>
</evidence>
<organism evidence="2 3">
    <name type="scientific">Aurantiacibacter sediminis</name>
    <dbReference type="NCBI Taxonomy" id="2793064"/>
    <lineage>
        <taxon>Bacteria</taxon>
        <taxon>Pseudomonadati</taxon>
        <taxon>Pseudomonadota</taxon>
        <taxon>Alphaproteobacteria</taxon>
        <taxon>Sphingomonadales</taxon>
        <taxon>Erythrobacteraceae</taxon>
        <taxon>Aurantiacibacter</taxon>
    </lineage>
</organism>
<evidence type="ECO:0000313" key="2">
    <source>
        <dbReference type="EMBL" id="MBH5322266.1"/>
    </source>
</evidence>
<dbReference type="RefSeq" id="WP_197920967.1">
    <property type="nucleotide sequence ID" value="NZ_CAWPTA010000007.1"/>
</dbReference>
<evidence type="ECO:0000313" key="3">
    <source>
        <dbReference type="Proteomes" id="UP000602442"/>
    </source>
</evidence>
<dbReference type="Pfam" id="PF08840">
    <property type="entry name" value="BAAT_C"/>
    <property type="match status" value="1"/>
</dbReference>
<proteinExistence type="predicted"/>
<name>A0ABS0N2S4_9SPHN</name>
<dbReference type="InterPro" id="IPR016662">
    <property type="entry name" value="Acyl-CoA_thioEstase_long-chain"/>
</dbReference>
<keyword evidence="2" id="KW-0378">Hydrolase</keyword>